<evidence type="ECO:0000256" key="7">
    <source>
        <dbReference type="PROSITE-ProRule" id="PRU01091"/>
    </source>
</evidence>
<dbReference type="Pfam" id="PF00486">
    <property type="entry name" value="Trans_reg_C"/>
    <property type="match status" value="1"/>
</dbReference>
<organism evidence="10 11">
    <name type="scientific">Natranaerovirga pectinivora</name>
    <dbReference type="NCBI Taxonomy" id="682400"/>
    <lineage>
        <taxon>Bacteria</taxon>
        <taxon>Bacillati</taxon>
        <taxon>Bacillota</taxon>
        <taxon>Clostridia</taxon>
        <taxon>Lachnospirales</taxon>
        <taxon>Natranaerovirgaceae</taxon>
        <taxon>Natranaerovirga</taxon>
    </lineage>
</organism>
<dbReference type="CDD" id="cd00383">
    <property type="entry name" value="trans_reg_C"/>
    <property type="match status" value="1"/>
</dbReference>
<keyword evidence="11" id="KW-1185">Reference proteome</keyword>
<dbReference type="Pfam" id="PF00072">
    <property type="entry name" value="Response_reg"/>
    <property type="match status" value="1"/>
</dbReference>
<dbReference type="Gene3D" id="3.40.50.2300">
    <property type="match status" value="1"/>
</dbReference>
<comment type="caution">
    <text evidence="10">The sequence shown here is derived from an EMBL/GenBank/DDBJ whole genome shotgun (WGS) entry which is preliminary data.</text>
</comment>
<evidence type="ECO:0000256" key="6">
    <source>
        <dbReference type="PROSITE-ProRule" id="PRU00169"/>
    </source>
</evidence>
<dbReference type="Gene3D" id="6.10.250.690">
    <property type="match status" value="1"/>
</dbReference>
<feature type="domain" description="Response regulatory" evidence="8">
    <location>
        <begin position="3"/>
        <end position="116"/>
    </location>
</feature>
<dbReference type="GO" id="GO:0006355">
    <property type="term" value="P:regulation of DNA-templated transcription"/>
    <property type="evidence" value="ECO:0007669"/>
    <property type="project" value="InterPro"/>
</dbReference>
<evidence type="ECO:0000313" key="11">
    <source>
        <dbReference type="Proteomes" id="UP000294902"/>
    </source>
</evidence>
<dbReference type="Proteomes" id="UP000294902">
    <property type="component" value="Unassembled WGS sequence"/>
</dbReference>
<keyword evidence="6" id="KW-0597">Phosphoprotein</keyword>
<dbReference type="EMBL" id="SMAL01000010">
    <property type="protein sequence ID" value="TCT13001.1"/>
    <property type="molecule type" value="Genomic_DNA"/>
</dbReference>
<dbReference type="GO" id="GO:0005829">
    <property type="term" value="C:cytosol"/>
    <property type="evidence" value="ECO:0007669"/>
    <property type="project" value="TreeGrafter"/>
</dbReference>
<evidence type="ECO:0000259" key="8">
    <source>
        <dbReference type="PROSITE" id="PS50110"/>
    </source>
</evidence>
<sequence>MYKINIVEDEKHLNQLVSSYLSKEGHTVNSYFTGEEALEHIHDEVHLWVLDIMLPDFDGFSLIKKIKEKAPNLPVIFMSARDQDLDKILGLELGSEDYITKPFVPRELVLRVNKLLERTYKKEVKQLEYVNYEGYTINPGKRIVSQNQEVINLSTKEYDLLDLLLRNKQKAFSREELLTLIWGDDYFGSDRVVDDLMRRLRKKMPNLRVETLYGYGYRMI</sequence>
<dbReference type="GO" id="GO:0000156">
    <property type="term" value="F:phosphorelay response regulator activity"/>
    <property type="evidence" value="ECO:0007669"/>
    <property type="project" value="TreeGrafter"/>
</dbReference>
<feature type="modified residue" description="4-aspartylphosphate" evidence="6">
    <location>
        <position position="51"/>
    </location>
</feature>
<dbReference type="GO" id="GO:0000976">
    <property type="term" value="F:transcription cis-regulatory region binding"/>
    <property type="evidence" value="ECO:0007669"/>
    <property type="project" value="TreeGrafter"/>
</dbReference>
<keyword evidence="2" id="KW-0805">Transcription regulation</keyword>
<keyword evidence="4" id="KW-0804">Transcription</keyword>
<evidence type="ECO:0000256" key="1">
    <source>
        <dbReference type="ARBA" id="ARBA00018672"/>
    </source>
</evidence>
<evidence type="ECO:0000256" key="2">
    <source>
        <dbReference type="ARBA" id="ARBA00023015"/>
    </source>
</evidence>
<dbReference type="PROSITE" id="PS51755">
    <property type="entry name" value="OMPR_PHOB"/>
    <property type="match status" value="1"/>
</dbReference>
<dbReference type="AlphaFoldDB" id="A0A4V2UZX0"/>
<comment type="function">
    <text evidence="5">May play the central regulatory role in sporulation. It may be an element of the effector pathway responsible for the activation of sporulation genes in response to nutritional stress. Spo0A may act in concert with spo0H (a sigma factor) to control the expression of some genes that are critical to the sporulation process.</text>
</comment>
<proteinExistence type="predicted"/>
<dbReference type="InterPro" id="IPR011006">
    <property type="entry name" value="CheY-like_superfamily"/>
</dbReference>
<dbReference type="PROSITE" id="PS50110">
    <property type="entry name" value="RESPONSE_REGULATORY"/>
    <property type="match status" value="1"/>
</dbReference>
<dbReference type="SUPFAM" id="SSF46894">
    <property type="entry name" value="C-terminal effector domain of the bipartite response regulators"/>
    <property type="match status" value="1"/>
</dbReference>
<evidence type="ECO:0000259" key="9">
    <source>
        <dbReference type="PROSITE" id="PS51755"/>
    </source>
</evidence>
<dbReference type="InterPro" id="IPR001789">
    <property type="entry name" value="Sig_transdc_resp-reg_receiver"/>
</dbReference>
<dbReference type="SMART" id="SM00448">
    <property type="entry name" value="REC"/>
    <property type="match status" value="1"/>
</dbReference>
<protein>
    <recommendedName>
        <fullName evidence="1">Stage 0 sporulation protein A homolog</fullName>
    </recommendedName>
</protein>
<dbReference type="InterPro" id="IPR036388">
    <property type="entry name" value="WH-like_DNA-bd_sf"/>
</dbReference>
<dbReference type="InterPro" id="IPR016032">
    <property type="entry name" value="Sig_transdc_resp-reg_C-effctor"/>
</dbReference>
<feature type="DNA-binding region" description="OmpR/PhoB-type" evidence="7">
    <location>
        <begin position="127"/>
        <end position="220"/>
    </location>
</feature>
<accession>A0A4V2UZX0</accession>
<dbReference type="SMART" id="SM00862">
    <property type="entry name" value="Trans_reg_C"/>
    <property type="match status" value="1"/>
</dbReference>
<dbReference type="CDD" id="cd17574">
    <property type="entry name" value="REC_OmpR"/>
    <property type="match status" value="1"/>
</dbReference>
<dbReference type="InterPro" id="IPR001867">
    <property type="entry name" value="OmpR/PhoB-type_DNA-bd"/>
</dbReference>
<evidence type="ECO:0000256" key="3">
    <source>
        <dbReference type="ARBA" id="ARBA00023125"/>
    </source>
</evidence>
<dbReference type="GO" id="GO:0032993">
    <property type="term" value="C:protein-DNA complex"/>
    <property type="evidence" value="ECO:0007669"/>
    <property type="project" value="TreeGrafter"/>
</dbReference>
<dbReference type="OrthoDB" id="9790454at2"/>
<keyword evidence="3 7" id="KW-0238">DNA-binding</keyword>
<evidence type="ECO:0000313" key="10">
    <source>
        <dbReference type="EMBL" id="TCT13001.1"/>
    </source>
</evidence>
<gene>
    <name evidence="10" type="ORF">EDC18_11075</name>
</gene>
<dbReference type="InterPro" id="IPR039420">
    <property type="entry name" value="WalR-like"/>
</dbReference>
<dbReference type="RefSeq" id="WP_132253612.1">
    <property type="nucleotide sequence ID" value="NZ_SMAL01000010.1"/>
</dbReference>
<dbReference type="PANTHER" id="PTHR48111">
    <property type="entry name" value="REGULATOR OF RPOS"/>
    <property type="match status" value="1"/>
</dbReference>
<evidence type="ECO:0000256" key="4">
    <source>
        <dbReference type="ARBA" id="ARBA00023163"/>
    </source>
</evidence>
<dbReference type="Gene3D" id="1.10.10.10">
    <property type="entry name" value="Winged helix-like DNA-binding domain superfamily/Winged helix DNA-binding domain"/>
    <property type="match status" value="1"/>
</dbReference>
<name>A0A4V2UZX0_9FIRM</name>
<feature type="domain" description="OmpR/PhoB-type" evidence="9">
    <location>
        <begin position="127"/>
        <end position="220"/>
    </location>
</feature>
<dbReference type="PANTHER" id="PTHR48111:SF24">
    <property type="entry name" value="TRANSCRIPTIONAL REGULATORY PROTEIN CSSR"/>
    <property type="match status" value="1"/>
</dbReference>
<reference evidence="10 11" key="1">
    <citation type="submission" date="2019-03" db="EMBL/GenBank/DDBJ databases">
        <title>Genomic Encyclopedia of Type Strains, Phase IV (KMG-IV): sequencing the most valuable type-strain genomes for metagenomic binning, comparative biology and taxonomic classification.</title>
        <authorList>
            <person name="Goeker M."/>
        </authorList>
    </citation>
    <scope>NUCLEOTIDE SEQUENCE [LARGE SCALE GENOMIC DNA]</scope>
    <source>
        <strain evidence="10 11">DSM 24629</strain>
    </source>
</reference>
<dbReference type="SUPFAM" id="SSF52172">
    <property type="entry name" value="CheY-like"/>
    <property type="match status" value="1"/>
</dbReference>
<evidence type="ECO:0000256" key="5">
    <source>
        <dbReference type="ARBA" id="ARBA00024867"/>
    </source>
</evidence>